<organism evidence="1 2">
    <name type="scientific">Cannabis sativa</name>
    <name type="common">Hemp</name>
    <name type="synonym">Marijuana</name>
    <dbReference type="NCBI Taxonomy" id="3483"/>
    <lineage>
        <taxon>Eukaryota</taxon>
        <taxon>Viridiplantae</taxon>
        <taxon>Streptophyta</taxon>
        <taxon>Embryophyta</taxon>
        <taxon>Tracheophyta</taxon>
        <taxon>Spermatophyta</taxon>
        <taxon>Magnoliopsida</taxon>
        <taxon>eudicotyledons</taxon>
        <taxon>Gunneridae</taxon>
        <taxon>Pentapetalae</taxon>
        <taxon>rosids</taxon>
        <taxon>fabids</taxon>
        <taxon>Rosales</taxon>
        <taxon>Cannabaceae</taxon>
        <taxon>Cannabis</taxon>
    </lineage>
</organism>
<protein>
    <submittedName>
        <fullName evidence="1">Uncharacterized protein</fullName>
    </submittedName>
</protein>
<dbReference type="EMBL" id="JAATIP010000092">
    <property type="protein sequence ID" value="KAF4375171.1"/>
    <property type="molecule type" value="Genomic_DNA"/>
</dbReference>
<comment type="caution">
    <text evidence="1">The sequence shown here is derived from an EMBL/GenBank/DDBJ whole genome shotgun (WGS) entry which is preliminary data.</text>
</comment>
<evidence type="ECO:0000313" key="2">
    <source>
        <dbReference type="Proteomes" id="UP000525078"/>
    </source>
</evidence>
<accession>A0A7J6FWN8</accession>
<name>A0A7J6FWN8_CANSA</name>
<sequence length="62" mass="7085">NNFLLNAVLSYSLIDPSPPPLSLRYFVLPRNNPPPSKKRISLSRGQLWVHHLGHKIRGMNNL</sequence>
<dbReference type="Proteomes" id="UP000525078">
    <property type="component" value="Unassembled WGS sequence"/>
</dbReference>
<feature type="non-terminal residue" evidence="1">
    <location>
        <position position="62"/>
    </location>
</feature>
<gene>
    <name evidence="1" type="ORF">F8388_017317</name>
</gene>
<proteinExistence type="predicted"/>
<reference evidence="1 2" key="1">
    <citation type="journal article" date="2020" name="bioRxiv">
        <title>Sequence and annotation of 42 cannabis genomes reveals extensive copy number variation in cannabinoid synthesis and pathogen resistance genes.</title>
        <authorList>
            <person name="Mckernan K.J."/>
            <person name="Helbert Y."/>
            <person name="Kane L.T."/>
            <person name="Ebling H."/>
            <person name="Zhang L."/>
            <person name="Liu B."/>
            <person name="Eaton Z."/>
            <person name="Mclaughlin S."/>
            <person name="Kingan S."/>
            <person name="Baybayan P."/>
            <person name="Concepcion G."/>
            <person name="Jordan M."/>
            <person name="Riva A."/>
            <person name="Barbazuk W."/>
            <person name="Harkins T."/>
        </authorList>
    </citation>
    <scope>NUCLEOTIDE SEQUENCE [LARGE SCALE GENOMIC DNA]</scope>
    <source>
        <strain evidence="2">cv. Jamaican Lion 4</strain>
        <tissue evidence="1">Leaf</tissue>
    </source>
</reference>
<dbReference type="AlphaFoldDB" id="A0A7J6FWN8"/>
<evidence type="ECO:0000313" key="1">
    <source>
        <dbReference type="EMBL" id="KAF4375171.1"/>
    </source>
</evidence>